<dbReference type="GeneID" id="89230239"/>
<dbReference type="Proteomes" id="UP001303587">
    <property type="component" value="Chromosome"/>
</dbReference>
<dbReference type="CDD" id="cd00427">
    <property type="entry name" value="Ribosomal_L29_HIP"/>
    <property type="match status" value="1"/>
</dbReference>
<dbReference type="EMBL" id="CP131060">
    <property type="protein sequence ID" value="WNY25581.1"/>
    <property type="molecule type" value="Genomic_DNA"/>
</dbReference>
<dbReference type="RefSeq" id="WP_338101944.1">
    <property type="nucleotide sequence ID" value="NZ_CP131060.1"/>
</dbReference>
<evidence type="ECO:0000256" key="3">
    <source>
        <dbReference type="ARBA" id="ARBA00023274"/>
    </source>
</evidence>
<dbReference type="InterPro" id="IPR036049">
    <property type="entry name" value="Ribosomal_uL29_sf"/>
</dbReference>
<keyword evidence="2 4" id="KW-0689">Ribosomal protein</keyword>
<keyword evidence="6" id="KW-1185">Reference proteome</keyword>
<reference evidence="5 6" key="1">
    <citation type="submission" date="2023-07" db="EMBL/GenBank/DDBJ databases">
        <title>Closed genoem sequence of Methanosarcinaceae archaeon Ac7.</title>
        <authorList>
            <person name="Poehlein A."/>
            <person name="Protasov E."/>
            <person name="Platt K."/>
            <person name="Reeh H."/>
            <person name="Daniel R."/>
            <person name="Brune A."/>
        </authorList>
    </citation>
    <scope>NUCLEOTIDE SEQUENCE [LARGE SCALE GENOMIC DNA]</scope>
    <source>
        <strain evidence="5 6">Ac7</strain>
    </source>
</reference>
<dbReference type="AlphaFoldDB" id="A0AA96ZVL9"/>
<dbReference type="GO" id="GO:0005840">
    <property type="term" value="C:ribosome"/>
    <property type="evidence" value="ECO:0007669"/>
    <property type="project" value="UniProtKB-KW"/>
</dbReference>
<proteinExistence type="inferred from homology"/>
<dbReference type="Gene3D" id="1.10.287.310">
    <property type="match status" value="1"/>
</dbReference>
<evidence type="ECO:0000256" key="2">
    <source>
        <dbReference type="ARBA" id="ARBA00022980"/>
    </source>
</evidence>
<accession>A0AA96ZVL9</accession>
<sequence>MAILRTSDIRKMSAAERIDEIQKLSNELIRERALTSAGDAPENPGRIGEITRTIARIKTIQTEMKDN</sequence>
<dbReference type="InterPro" id="IPR001854">
    <property type="entry name" value="Ribosomal_uL29"/>
</dbReference>
<dbReference type="GO" id="GO:0003735">
    <property type="term" value="F:structural constituent of ribosome"/>
    <property type="evidence" value="ECO:0007669"/>
    <property type="project" value="InterPro"/>
</dbReference>
<gene>
    <name evidence="4" type="primary">rpl29</name>
    <name evidence="5" type="ORF">MsAc7_11330</name>
</gene>
<dbReference type="GO" id="GO:0006412">
    <property type="term" value="P:translation"/>
    <property type="evidence" value="ECO:0007669"/>
    <property type="project" value="UniProtKB-UniRule"/>
</dbReference>
<protein>
    <recommendedName>
        <fullName evidence="4">Large ribosomal subunit protein uL29</fullName>
    </recommendedName>
</protein>
<evidence type="ECO:0000313" key="5">
    <source>
        <dbReference type="EMBL" id="WNY25581.1"/>
    </source>
</evidence>
<dbReference type="NCBIfam" id="TIGR00012">
    <property type="entry name" value="L29"/>
    <property type="match status" value="1"/>
</dbReference>
<dbReference type="Pfam" id="PF00831">
    <property type="entry name" value="Ribosomal_L29"/>
    <property type="match status" value="1"/>
</dbReference>
<dbReference type="GO" id="GO:1990904">
    <property type="term" value="C:ribonucleoprotein complex"/>
    <property type="evidence" value="ECO:0007669"/>
    <property type="project" value="UniProtKB-KW"/>
</dbReference>
<dbReference type="SUPFAM" id="SSF46561">
    <property type="entry name" value="Ribosomal protein L29 (L29p)"/>
    <property type="match status" value="1"/>
</dbReference>
<keyword evidence="3 4" id="KW-0687">Ribonucleoprotein</keyword>
<evidence type="ECO:0000313" key="6">
    <source>
        <dbReference type="Proteomes" id="UP001303587"/>
    </source>
</evidence>
<evidence type="ECO:0000256" key="1">
    <source>
        <dbReference type="ARBA" id="ARBA00009254"/>
    </source>
</evidence>
<organism evidence="5 6">
    <name type="scientific">Methanolapillus millepedarum</name>
    <dbReference type="NCBI Taxonomy" id="3028296"/>
    <lineage>
        <taxon>Archaea</taxon>
        <taxon>Methanobacteriati</taxon>
        <taxon>Methanobacteriota</taxon>
        <taxon>Stenosarchaea group</taxon>
        <taxon>Methanomicrobia</taxon>
        <taxon>Methanosarcinales</taxon>
        <taxon>Methanosarcinaceae</taxon>
        <taxon>Methanolapillus</taxon>
    </lineage>
</organism>
<name>A0AA96ZVL9_9EURY</name>
<comment type="similarity">
    <text evidence="1 4">Belongs to the universal ribosomal protein uL29 family.</text>
</comment>
<evidence type="ECO:0000256" key="4">
    <source>
        <dbReference type="HAMAP-Rule" id="MF_00374"/>
    </source>
</evidence>
<dbReference type="HAMAP" id="MF_00374">
    <property type="entry name" value="Ribosomal_uL29"/>
    <property type="match status" value="1"/>
</dbReference>